<dbReference type="Gene3D" id="1.10.3730.20">
    <property type="match status" value="2"/>
</dbReference>
<dbReference type="Proteomes" id="UP001169006">
    <property type="component" value="Unassembled WGS sequence"/>
</dbReference>
<proteinExistence type="inferred from homology"/>
<gene>
    <name evidence="8" type="ORF">Q2T52_21065</name>
</gene>
<feature type="transmembrane region" description="Helical" evidence="6">
    <location>
        <begin position="146"/>
        <end position="163"/>
    </location>
</feature>
<evidence type="ECO:0000256" key="3">
    <source>
        <dbReference type="ARBA" id="ARBA00022692"/>
    </source>
</evidence>
<comment type="similarity">
    <text evidence="2">Belongs to the drug/metabolite transporter (DMT) superfamily. 10 TMS drug/metabolite exporter (DME) (TC 2.A.7.3) family.</text>
</comment>
<keyword evidence="4 6" id="KW-1133">Transmembrane helix</keyword>
<feature type="transmembrane region" description="Helical" evidence="6">
    <location>
        <begin position="95"/>
        <end position="116"/>
    </location>
</feature>
<feature type="transmembrane region" description="Helical" evidence="6">
    <location>
        <begin position="71"/>
        <end position="89"/>
    </location>
</feature>
<sequence length="302" mass="32408">MPLSQNARGALLMTLAMGVFTANDALVKSVTPFLSVGQIMMIRGAMTTVMLLAIAWRMGALAHIRRMTHPLLFLRSIFEIAGTVTYVTALGSIQLANAGAIMQFIPLAVTLGASLFFREQVGWRRWLAILVGFIGVMIILRPTPSGFSVASLLVVLTVFLTAGRDLTTRRLGLALPALLVSLFAASTNMVVGALLMVPMGGWHPVSIEQFGHLALASILLLMGYQSIILAMREGDVSFVAPFRYTSLIFALGLGYFAFDEQPDGLMVLGSCLIIASGLYAFYRERQRAQSIAAETSAGTASG</sequence>
<evidence type="ECO:0000256" key="5">
    <source>
        <dbReference type="ARBA" id="ARBA00023136"/>
    </source>
</evidence>
<comment type="subcellular location">
    <subcellularLocation>
        <location evidence="1">Membrane</location>
        <topology evidence="1">Multi-pass membrane protein</topology>
    </subcellularLocation>
</comment>
<evidence type="ECO:0000313" key="9">
    <source>
        <dbReference type="Proteomes" id="UP001169006"/>
    </source>
</evidence>
<feature type="transmembrane region" description="Helical" evidence="6">
    <location>
        <begin position="39"/>
        <end position="59"/>
    </location>
</feature>
<evidence type="ECO:0000256" key="6">
    <source>
        <dbReference type="SAM" id="Phobius"/>
    </source>
</evidence>
<feature type="transmembrane region" description="Helical" evidence="6">
    <location>
        <begin position="242"/>
        <end position="258"/>
    </location>
</feature>
<dbReference type="SUPFAM" id="SSF103481">
    <property type="entry name" value="Multidrug resistance efflux transporter EmrE"/>
    <property type="match status" value="2"/>
</dbReference>
<name>A0ABT8T331_9HYPH</name>
<dbReference type="RefSeq" id="WP_302078829.1">
    <property type="nucleotide sequence ID" value="NZ_JAUKWQ010000009.1"/>
</dbReference>
<dbReference type="PANTHER" id="PTHR22911">
    <property type="entry name" value="ACYL-MALONYL CONDENSING ENZYME-RELATED"/>
    <property type="match status" value="1"/>
</dbReference>
<accession>A0ABT8T331</accession>
<dbReference type="Pfam" id="PF00892">
    <property type="entry name" value="EamA"/>
    <property type="match status" value="2"/>
</dbReference>
<protein>
    <submittedName>
        <fullName evidence="8">DMT family transporter</fullName>
    </submittedName>
</protein>
<dbReference type="InterPro" id="IPR037185">
    <property type="entry name" value="EmrE-like"/>
</dbReference>
<evidence type="ECO:0000259" key="7">
    <source>
        <dbReference type="Pfam" id="PF00892"/>
    </source>
</evidence>
<feature type="transmembrane region" description="Helical" evidence="6">
    <location>
        <begin position="209"/>
        <end position="230"/>
    </location>
</feature>
<dbReference type="EMBL" id="JAUKWQ010000009">
    <property type="protein sequence ID" value="MDO1584586.1"/>
    <property type="molecule type" value="Genomic_DNA"/>
</dbReference>
<evidence type="ECO:0000256" key="1">
    <source>
        <dbReference type="ARBA" id="ARBA00004141"/>
    </source>
</evidence>
<dbReference type="PANTHER" id="PTHR22911:SF6">
    <property type="entry name" value="SOLUTE CARRIER FAMILY 35 MEMBER G1"/>
    <property type="match status" value="1"/>
</dbReference>
<comment type="caution">
    <text evidence="8">The sequence shown here is derived from an EMBL/GenBank/DDBJ whole genome shotgun (WGS) entry which is preliminary data.</text>
</comment>
<evidence type="ECO:0000256" key="2">
    <source>
        <dbReference type="ARBA" id="ARBA00009853"/>
    </source>
</evidence>
<feature type="transmembrane region" description="Helical" evidence="6">
    <location>
        <begin position="175"/>
        <end position="197"/>
    </location>
</feature>
<feature type="domain" description="EamA" evidence="7">
    <location>
        <begin position="8"/>
        <end position="140"/>
    </location>
</feature>
<keyword evidence="3 6" id="KW-0812">Transmembrane</keyword>
<organism evidence="8 9">
    <name type="scientific">Rhizobium oryzicola</name>
    <dbReference type="NCBI Taxonomy" id="1232668"/>
    <lineage>
        <taxon>Bacteria</taxon>
        <taxon>Pseudomonadati</taxon>
        <taxon>Pseudomonadota</taxon>
        <taxon>Alphaproteobacteria</taxon>
        <taxon>Hyphomicrobiales</taxon>
        <taxon>Rhizobiaceae</taxon>
        <taxon>Rhizobium/Agrobacterium group</taxon>
        <taxon>Rhizobium</taxon>
    </lineage>
</organism>
<feature type="transmembrane region" description="Helical" evidence="6">
    <location>
        <begin position="123"/>
        <end position="140"/>
    </location>
</feature>
<evidence type="ECO:0000313" key="8">
    <source>
        <dbReference type="EMBL" id="MDO1584586.1"/>
    </source>
</evidence>
<feature type="domain" description="EamA" evidence="7">
    <location>
        <begin position="152"/>
        <end position="276"/>
    </location>
</feature>
<reference evidence="8" key="2">
    <citation type="submission" date="2023-07" db="EMBL/GenBank/DDBJ databases">
        <authorList>
            <person name="Sun H."/>
        </authorList>
    </citation>
    <scope>NUCLEOTIDE SEQUENCE</scope>
    <source>
        <strain evidence="8">05753</strain>
    </source>
</reference>
<evidence type="ECO:0000256" key="4">
    <source>
        <dbReference type="ARBA" id="ARBA00022989"/>
    </source>
</evidence>
<dbReference type="InterPro" id="IPR000620">
    <property type="entry name" value="EamA_dom"/>
</dbReference>
<reference evidence="8" key="1">
    <citation type="journal article" date="2015" name="Int. J. Syst. Evol. Microbiol.">
        <title>Rhizobium oryzicola sp. nov., potential plant-growth-promoting endophytic bacteria isolated from rice roots.</title>
        <authorList>
            <person name="Zhang X.X."/>
            <person name="Gao J.S."/>
            <person name="Cao Y.H."/>
            <person name="Sheirdil R.A."/>
            <person name="Wang X.C."/>
            <person name="Zhang L."/>
        </authorList>
    </citation>
    <scope>NUCLEOTIDE SEQUENCE</scope>
    <source>
        <strain evidence="8">05753</strain>
    </source>
</reference>
<keyword evidence="9" id="KW-1185">Reference proteome</keyword>
<keyword evidence="5 6" id="KW-0472">Membrane</keyword>
<feature type="transmembrane region" description="Helical" evidence="6">
    <location>
        <begin position="264"/>
        <end position="282"/>
    </location>
</feature>